<comment type="subcellular location">
    <subcellularLocation>
        <location evidence="1">Cytoplasmic vesicle</location>
        <location evidence="1">Clathrin-coated vesicle membrane</location>
    </subcellularLocation>
</comment>
<proteinExistence type="inferred from homology"/>
<dbReference type="InterPro" id="IPR036168">
    <property type="entry name" value="AP2_Mu_C_sf"/>
</dbReference>
<dbReference type="GO" id="GO:0030131">
    <property type="term" value="C:clathrin adaptor complex"/>
    <property type="evidence" value="ECO:0007669"/>
    <property type="project" value="InterPro"/>
</dbReference>
<dbReference type="PANTHER" id="PTHR10529">
    <property type="entry name" value="AP COMPLEX SUBUNIT MU"/>
    <property type="match status" value="1"/>
</dbReference>
<reference evidence="11" key="1">
    <citation type="journal article" date="2014" name="Genome Announc.">
        <title>Genome sequence of the pathogenic fungus Sporothrix schenckii (ATCC 58251).</title>
        <authorList>
            <person name="Cuomo C.A."/>
            <person name="Rodriguez-Del Valle N."/>
            <person name="Perez-Sanchez L."/>
            <person name="Abouelleil A."/>
            <person name="Goldberg J."/>
            <person name="Young S."/>
            <person name="Zeng Q."/>
            <person name="Birren B.W."/>
        </authorList>
    </citation>
    <scope>NUCLEOTIDE SEQUENCE [LARGE SCALE GENOMIC DNA]</scope>
    <source>
        <strain evidence="11">ATCC 58251 / de Perez 2211183</strain>
    </source>
</reference>
<evidence type="ECO:0000259" key="8">
    <source>
        <dbReference type="PROSITE" id="PS51072"/>
    </source>
</evidence>
<dbReference type="SUPFAM" id="SSF55729">
    <property type="entry name" value="Acyl-CoA N-acyltransferases (Nat)"/>
    <property type="match status" value="1"/>
</dbReference>
<dbReference type="InterPro" id="IPR022775">
    <property type="entry name" value="AP_mu_sigma_su"/>
</dbReference>
<protein>
    <recommendedName>
        <fullName evidence="12">MHD domain-containing protein</fullName>
    </recommendedName>
</protein>
<dbReference type="eggNOG" id="KOG0937">
    <property type="taxonomic scope" value="Eukaryota"/>
</dbReference>
<accession>U7PZC7</accession>
<keyword evidence="6" id="KW-0968">Cytoplasmic vesicle</keyword>
<keyword evidence="11" id="KW-1185">Reference proteome</keyword>
<dbReference type="GO" id="GO:0030665">
    <property type="term" value="C:clathrin-coated vesicle membrane"/>
    <property type="evidence" value="ECO:0007669"/>
    <property type="project" value="UniProtKB-SubCell"/>
</dbReference>
<dbReference type="Pfam" id="PF01217">
    <property type="entry name" value="Clat_adaptor_s"/>
    <property type="match status" value="1"/>
</dbReference>
<feature type="domain" description="N-acetyltransferase" evidence="9">
    <location>
        <begin position="560"/>
        <end position="645"/>
    </location>
</feature>
<comment type="similarity">
    <text evidence="2">Belongs to the adaptor complexes medium subunit family.</text>
</comment>
<feature type="compositionally biased region" description="Basic and acidic residues" evidence="7">
    <location>
        <begin position="523"/>
        <end position="538"/>
    </location>
</feature>
<dbReference type="GO" id="GO:0016747">
    <property type="term" value="F:acyltransferase activity, transferring groups other than amino-acyl groups"/>
    <property type="evidence" value="ECO:0007669"/>
    <property type="project" value="InterPro"/>
</dbReference>
<dbReference type="STRING" id="1391915.U7PZC7"/>
<dbReference type="InterPro" id="IPR011012">
    <property type="entry name" value="Longin-like_dom_sf"/>
</dbReference>
<dbReference type="GO" id="GO:0016192">
    <property type="term" value="P:vesicle-mediated transport"/>
    <property type="evidence" value="ECO:0007669"/>
    <property type="project" value="InterPro"/>
</dbReference>
<dbReference type="FunFam" id="3.30.450.60:FF:000006">
    <property type="entry name" value="AP-1 complex subunit mu-1 isoform 1"/>
    <property type="match status" value="1"/>
</dbReference>
<dbReference type="InterPro" id="IPR028565">
    <property type="entry name" value="MHD"/>
</dbReference>
<dbReference type="PROSITE" id="PS51072">
    <property type="entry name" value="MHD"/>
    <property type="match status" value="1"/>
</dbReference>
<dbReference type="Proteomes" id="UP000018087">
    <property type="component" value="Unassembled WGS sequence"/>
</dbReference>
<keyword evidence="5" id="KW-0472">Membrane</keyword>
<dbReference type="InterPro" id="IPR018240">
    <property type="entry name" value="Clathrin_mu_CS"/>
</dbReference>
<evidence type="ECO:0000256" key="3">
    <source>
        <dbReference type="ARBA" id="ARBA00022448"/>
    </source>
</evidence>
<sequence length="672" mass="75223">MASAVFFLDLKGKTLLARNYRGDIPMSAVEKFPVLLSEAEEESSAVPPCFSHEGINYLYIRHNNLYLLALTKRNTNAAEILLFLHKIVDVFTEYFKALEEESIRDNFVIIYELLDEMMDFGYPQTTESKILQEYITQESHKLEIQARPPIAVTNAVSWRSEGIRYRKNEVFLDVIESLNLLVSANGNVLRSEILGSIKMKCYLSGMPELRLGLNDKVMFETTGRTTRGKAIEMEDVKFHQCVRLSRFENDRTISFIPPDGEFELMSYRLNTQVKPLIWVECVVESHSGSRIEYMLKAKAQFKRRSTANNVEIIVPVPDDADSPRFRTNIGTVHYAPEQSAIVWKIKQFGGNKEFLMRAELGLPSVRGDDEHGGGMTGGFGGSMGGVGAPGKGAKRPIQVKFEIPYFTTSGIQVRYLKITEPKAVTIDDVPAVARMSADAFKTDRQTQMKALGKEQPFDMEQYTLQTLPSTLTSPRRVVLKVVDPDTRHIMGYCNWGFHGFAPDEMPVVPGRAPKPATTPPAAKADHAPRKEDTPPADPIKRLEALTGADMQAWTNEVMPANPPDGPPKVRCLFVIGLTVSPQYQGRGVGSALLRWGTDLCDAHGVFAWVHSSEPAWKMYAKSGFEVIRSLDVDLDEYAPMPPPAAEGPGAVWGHYIFRYMKYLPKGGDKRDN</sequence>
<dbReference type="OrthoDB" id="10259133at2759"/>
<organism evidence="10 11">
    <name type="scientific">Sporothrix schenckii (strain ATCC 58251 / de Perez 2211183)</name>
    <name type="common">Rose-picker's disease fungus</name>
    <dbReference type="NCBI Taxonomy" id="1391915"/>
    <lineage>
        <taxon>Eukaryota</taxon>
        <taxon>Fungi</taxon>
        <taxon>Dikarya</taxon>
        <taxon>Ascomycota</taxon>
        <taxon>Pezizomycotina</taxon>
        <taxon>Sordariomycetes</taxon>
        <taxon>Sordariomycetidae</taxon>
        <taxon>Ophiostomatales</taxon>
        <taxon>Ophiostomataceae</taxon>
        <taxon>Sporothrix</taxon>
    </lineage>
</organism>
<dbReference type="SUPFAM" id="SSF64356">
    <property type="entry name" value="SNARE-like"/>
    <property type="match status" value="1"/>
</dbReference>
<keyword evidence="3" id="KW-0813">Transport</keyword>
<evidence type="ECO:0000256" key="1">
    <source>
        <dbReference type="ARBA" id="ARBA00004640"/>
    </source>
</evidence>
<dbReference type="Gene3D" id="3.30.450.60">
    <property type="match status" value="1"/>
</dbReference>
<dbReference type="EMBL" id="KI440843">
    <property type="protein sequence ID" value="ERT00933.1"/>
    <property type="molecule type" value="Genomic_DNA"/>
</dbReference>
<dbReference type="PROSITE" id="PS00991">
    <property type="entry name" value="CLAT_ADAPTOR_M_2"/>
    <property type="match status" value="1"/>
</dbReference>
<evidence type="ECO:0000256" key="4">
    <source>
        <dbReference type="ARBA" id="ARBA00022927"/>
    </source>
</evidence>
<dbReference type="InterPro" id="IPR000182">
    <property type="entry name" value="GNAT_dom"/>
</dbReference>
<evidence type="ECO:0008006" key="12">
    <source>
        <dbReference type="Google" id="ProtNLM"/>
    </source>
</evidence>
<name>U7PZC7_SPOS1</name>
<feature type="domain" description="MHD" evidence="8">
    <location>
        <begin position="167"/>
        <end position="443"/>
    </location>
</feature>
<evidence type="ECO:0000256" key="2">
    <source>
        <dbReference type="ARBA" id="ARBA00005324"/>
    </source>
</evidence>
<feature type="region of interest" description="Disordered" evidence="7">
    <location>
        <begin position="508"/>
        <end position="538"/>
    </location>
</feature>
<dbReference type="PRINTS" id="PR00314">
    <property type="entry name" value="CLATHRINADPT"/>
</dbReference>
<gene>
    <name evidence="10" type="ORF">HMPREF1624_02167</name>
</gene>
<dbReference type="HOGENOM" id="CLU_408904_0_0_1"/>
<dbReference type="InterPro" id="IPR001392">
    <property type="entry name" value="Clathrin_mu"/>
</dbReference>
<evidence type="ECO:0000313" key="11">
    <source>
        <dbReference type="Proteomes" id="UP000018087"/>
    </source>
</evidence>
<evidence type="ECO:0000259" key="9">
    <source>
        <dbReference type="PROSITE" id="PS51186"/>
    </source>
</evidence>
<dbReference type="CDD" id="cd14835">
    <property type="entry name" value="AP1_Mu_N"/>
    <property type="match status" value="1"/>
</dbReference>
<evidence type="ECO:0000313" key="10">
    <source>
        <dbReference type="EMBL" id="ERT00933.1"/>
    </source>
</evidence>
<feature type="compositionally biased region" description="Low complexity" evidence="7">
    <location>
        <begin position="513"/>
        <end position="522"/>
    </location>
</feature>
<evidence type="ECO:0000256" key="5">
    <source>
        <dbReference type="ARBA" id="ARBA00023136"/>
    </source>
</evidence>
<dbReference type="CDD" id="cd04301">
    <property type="entry name" value="NAT_SF"/>
    <property type="match status" value="1"/>
</dbReference>
<evidence type="ECO:0000256" key="6">
    <source>
        <dbReference type="ARBA" id="ARBA00023329"/>
    </source>
</evidence>
<dbReference type="CDD" id="cd09250">
    <property type="entry name" value="AP-1_Mu1_Cterm"/>
    <property type="match status" value="1"/>
</dbReference>
<dbReference type="Gene3D" id="2.60.40.1170">
    <property type="entry name" value="Mu homology domain, subdomain B"/>
    <property type="match status" value="2"/>
</dbReference>
<evidence type="ECO:0000256" key="7">
    <source>
        <dbReference type="SAM" id="MobiDB-lite"/>
    </source>
</evidence>
<dbReference type="PROSITE" id="PS51186">
    <property type="entry name" value="GNAT"/>
    <property type="match status" value="1"/>
</dbReference>
<dbReference type="Pfam" id="PF00928">
    <property type="entry name" value="Adap_comp_sub"/>
    <property type="match status" value="1"/>
</dbReference>
<dbReference type="GO" id="GO:0006886">
    <property type="term" value="P:intracellular protein transport"/>
    <property type="evidence" value="ECO:0007669"/>
    <property type="project" value="InterPro"/>
</dbReference>
<keyword evidence="4" id="KW-0653">Protein transport</keyword>
<dbReference type="Pfam" id="PF00583">
    <property type="entry name" value="Acetyltransf_1"/>
    <property type="match status" value="1"/>
</dbReference>
<dbReference type="SUPFAM" id="SSF49447">
    <property type="entry name" value="Second domain of Mu2 adaptin subunit (ap50) of ap2 adaptor"/>
    <property type="match status" value="1"/>
</dbReference>
<dbReference type="InterPro" id="IPR016181">
    <property type="entry name" value="Acyl_CoA_acyltransferase"/>
</dbReference>
<dbReference type="PROSITE" id="PS00990">
    <property type="entry name" value="CLAT_ADAPTOR_M_1"/>
    <property type="match status" value="1"/>
</dbReference>
<dbReference type="AlphaFoldDB" id="U7PZC7"/>
<dbReference type="InterPro" id="IPR050431">
    <property type="entry name" value="Adaptor_comp_med_subunit"/>
</dbReference>
<dbReference type="Gene3D" id="3.40.630.30">
    <property type="match status" value="1"/>
</dbReference>